<dbReference type="PROSITE" id="PS51186">
    <property type="entry name" value="GNAT"/>
    <property type="match status" value="1"/>
</dbReference>
<dbReference type="Proteomes" id="UP000016023">
    <property type="component" value="Unassembled WGS sequence"/>
</dbReference>
<keyword evidence="6" id="KW-1185">Reference proteome</keyword>
<evidence type="ECO:0000256" key="3">
    <source>
        <dbReference type="ARBA" id="ARBA00038502"/>
    </source>
</evidence>
<comment type="caution">
    <text evidence="5">The sequence shown here is derived from an EMBL/GenBank/DDBJ whole genome shotgun (WGS) entry which is preliminary data.</text>
</comment>
<evidence type="ECO:0000259" key="4">
    <source>
        <dbReference type="PROSITE" id="PS51186"/>
    </source>
</evidence>
<organism evidence="5 6">
    <name type="scientific">Prevotella micans F0438</name>
    <dbReference type="NCBI Taxonomy" id="883158"/>
    <lineage>
        <taxon>Bacteria</taxon>
        <taxon>Pseudomonadati</taxon>
        <taxon>Bacteroidota</taxon>
        <taxon>Bacteroidia</taxon>
        <taxon>Bacteroidales</taxon>
        <taxon>Prevotellaceae</taxon>
        <taxon>Prevotella</taxon>
    </lineage>
</organism>
<reference evidence="5 6" key="1">
    <citation type="submission" date="2011-12" db="EMBL/GenBank/DDBJ databases">
        <title>The Genome Sequence of Prevotella micans F0438.</title>
        <authorList>
            <consortium name="The Broad Institute Genome Sequencing Platform"/>
            <person name="Earl A."/>
            <person name="Ward D."/>
            <person name="Feldgarden M."/>
            <person name="Gevers D."/>
            <person name="Izard J."/>
            <person name="Baranova O.V."/>
            <person name="Blanton J.M."/>
            <person name="Wade W.G."/>
            <person name="Dewhirst F.E."/>
            <person name="Young S.K."/>
            <person name="Zeng Q."/>
            <person name="Gargeya S."/>
            <person name="Fitzgerald M."/>
            <person name="Haas B."/>
            <person name="Abouelleil A."/>
            <person name="Alvarado L."/>
            <person name="Arachchi H.M."/>
            <person name="Berlin A."/>
            <person name="Chapman S.B."/>
            <person name="Gearin G."/>
            <person name="Goldberg J."/>
            <person name="Griggs A."/>
            <person name="Gujja S."/>
            <person name="Hansen M."/>
            <person name="Heiman D."/>
            <person name="Howarth C."/>
            <person name="Larimer J."/>
            <person name="Lui A."/>
            <person name="MacDonald P.J.P."/>
            <person name="McCowen C."/>
            <person name="Montmayeur A."/>
            <person name="Murphy C."/>
            <person name="Neiman D."/>
            <person name="Pearson M."/>
            <person name="Priest M."/>
            <person name="Roberts A."/>
            <person name="Saif S."/>
            <person name="Shea T."/>
            <person name="Sisk P."/>
            <person name="Stolte C."/>
            <person name="Sykes S."/>
            <person name="Wortman J."/>
            <person name="Nusbaum C."/>
            <person name="Birren B."/>
        </authorList>
    </citation>
    <scope>NUCLEOTIDE SEQUENCE [LARGE SCALE GENOMIC DNA]</scope>
    <source>
        <strain evidence="5 6">F0438</strain>
    </source>
</reference>
<dbReference type="InterPro" id="IPR016181">
    <property type="entry name" value="Acyl_CoA_acyltransferase"/>
</dbReference>
<comment type="similarity">
    <text evidence="3">Belongs to the acetyltransferase family. RimJ subfamily.</text>
</comment>
<dbReference type="EMBL" id="AGWK01000016">
    <property type="protein sequence ID" value="EHO73525.1"/>
    <property type="molecule type" value="Genomic_DNA"/>
</dbReference>
<evidence type="ECO:0000313" key="6">
    <source>
        <dbReference type="Proteomes" id="UP000016023"/>
    </source>
</evidence>
<gene>
    <name evidence="5" type="ORF">HMPREF9140_00447</name>
</gene>
<dbReference type="InterPro" id="IPR000182">
    <property type="entry name" value="GNAT_dom"/>
</dbReference>
<dbReference type="Gene3D" id="3.40.630.30">
    <property type="match status" value="1"/>
</dbReference>
<dbReference type="AlphaFoldDB" id="H1Q0K9"/>
<accession>H1Q0K9</accession>
<dbReference type="STRING" id="883158.HMPREF9140_00447"/>
<feature type="domain" description="N-acetyltransferase" evidence="4">
    <location>
        <begin position="12"/>
        <end position="170"/>
    </location>
</feature>
<dbReference type="HOGENOM" id="CLU_013985_3_6_10"/>
<protein>
    <recommendedName>
        <fullName evidence="4">N-acetyltransferase domain-containing protein</fullName>
    </recommendedName>
</protein>
<dbReference type="InterPro" id="IPR051531">
    <property type="entry name" value="N-acetyltransferase"/>
</dbReference>
<dbReference type="PANTHER" id="PTHR43792">
    <property type="entry name" value="GNAT FAMILY, PUTATIVE (AFU_ORTHOLOGUE AFUA_3G00765)-RELATED-RELATED"/>
    <property type="match status" value="1"/>
</dbReference>
<evidence type="ECO:0000256" key="2">
    <source>
        <dbReference type="ARBA" id="ARBA00023315"/>
    </source>
</evidence>
<dbReference type="SUPFAM" id="SSF55729">
    <property type="entry name" value="Acyl-CoA N-acyltransferases (Nat)"/>
    <property type="match status" value="1"/>
</dbReference>
<dbReference type="GO" id="GO:0008999">
    <property type="term" value="F:protein-N-terminal-alanine acetyltransferase activity"/>
    <property type="evidence" value="ECO:0007669"/>
    <property type="project" value="TreeGrafter"/>
</dbReference>
<dbReference type="PANTHER" id="PTHR43792:SF8">
    <property type="entry name" value="[RIBOSOMAL PROTEIN US5]-ALANINE N-ACETYLTRANSFERASE"/>
    <property type="match status" value="1"/>
</dbReference>
<name>H1Q0K9_9BACT</name>
<evidence type="ECO:0000313" key="5">
    <source>
        <dbReference type="EMBL" id="EHO73525.1"/>
    </source>
</evidence>
<dbReference type="eggNOG" id="COG1670">
    <property type="taxonomic scope" value="Bacteria"/>
</dbReference>
<dbReference type="PATRIC" id="fig|883158.3.peg.457"/>
<evidence type="ECO:0000256" key="1">
    <source>
        <dbReference type="ARBA" id="ARBA00022679"/>
    </source>
</evidence>
<sequence>MKKVITLQTERLTLRPWKESDAEALYRYACNPNIGPIAGWPPHTSVENSREIIKTVLSAPENYAVVLKETDETVGSVGIMTARSEIHFAEMTDSECEIGYWIGEPYWGRGLIPEAVREVLRHAFEDLHLSAAWCGYYDGNEKSKRVQEKCGFVYSHTEENKPVPLLNEVRTAHFTKITLEDWKNNIDNLK</sequence>
<keyword evidence="1" id="KW-0808">Transferase</keyword>
<dbReference type="Pfam" id="PF13302">
    <property type="entry name" value="Acetyltransf_3"/>
    <property type="match status" value="1"/>
</dbReference>
<dbReference type="GO" id="GO:0005737">
    <property type="term" value="C:cytoplasm"/>
    <property type="evidence" value="ECO:0007669"/>
    <property type="project" value="TreeGrafter"/>
</dbReference>
<proteinExistence type="inferred from homology"/>
<keyword evidence="2" id="KW-0012">Acyltransferase</keyword>